<dbReference type="Proteomes" id="UP000194474">
    <property type="component" value="Unassembled WGS sequence"/>
</dbReference>
<keyword evidence="3" id="KW-1185">Reference proteome</keyword>
<sequence>MPASPQPRVPLVSVVMANFEAGDKIVHALRSVLAQTMSDLEIIVSDDCSGDDSVGHVRRFMDGDSRIRLVAADRNRGPAACRNRALDMARGQWIAIVDSDDIIHPERFERLIAAAGAAEADIIADDLLLFFEDGAPPKLMLGEDASSPIVVTPERWILAGQDGSPALGYLKPMIRRDVLGALRYDEKLRIGEDYDLILRLLLAGQDMVVVPEPYYLYRRHSGSISHRLSVGDMAAMVERQDALIAETASLAPEIADAFDRRRASLNAGLAYERLVESIKRRRPGQIIGRLFADPRQLRQLFASFLEGRRRRRPTGPRPLSPLLLLGAKGTPGVAQTVPDYKPVAANGEAAASSRQVWRDLAATRGQGAVRCIPLDAAGRYAAGFIPEAEIASVP</sequence>
<gene>
    <name evidence="2" type="ORF">SAMN06295905_2505</name>
</gene>
<dbReference type="InterPro" id="IPR029044">
    <property type="entry name" value="Nucleotide-diphossugar_trans"/>
</dbReference>
<dbReference type="InterPro" id="IPR001173">
    <property type="entry name" value="Glyco_trans_2-like"/>
</dbReference>
<dbReference type="PANTHER" id="PTHR43685">
    <property type="entry name" value="GLYCOSYLTRANSFERASE"/>
    <property type="match status" value="1"/>
</dbReference>
<dbReference type="Pfam" id="PF00535">
    <property type="entry name" value="Glycos_transf_2"/>
    <property type="match status" value="1"/>
</dbReference>
<feature type="domain" description="Glycosyltransferase 2-like" evidence="1">
    <location>
        <begin position="13"/>
        <end position="138"/>
    </location>
</feature>
<evidence type="ECO:0000313" key="2">
    <source>
        <dbReference type="EMBL" id="SMQ76010.1"/>
    </source>
</evidence>
<dbReference type="SUPFAM" id="SSF53448">
    <property type="entry name" value="Nucleotide-diphospho-sugar transferases"/>
    <property type="match status" value="1"/>
</dbReference>
<accession>A0A1Y6FS24</accession>
<dbReference type="PANTHER" id="PTHR43685:SF2">
    <property type="entry name" value="GLYCOSYLTRANSFERASE 2-LIKE DOMAIN-CONTAINING PROTEIN"/>
    <property type="match status" value="1"/>
</dbReference>
<dbReference type="InterPro" id="IPR050834">
    <property type="entry name" value="Glycosyltransf_2"/>
</dbReference>
<dbReference type="OrthoDB" id="8097803at2"/>
<dbReference type="Gene3D" id="3.90.550.10">
    <property type="entry name" value="Spore Coat Polysaccharide Biosynthesis Protein SpsA, Chain A"/>
    <property type="match status" value="1"/>
</dbReference>
<name>A0A1Y6FS24_9HYPH</name>
<proteinExistence type="predicted"/>
<dbReference type="AlphaFoldDB" id="A0A1Y6FS24"/>
<protein>
    <submittedName>
        <fullName evidence="2">Succinoglycan biosynthesis protein ExoO</fullName>
    </submittedName>
</protein>
<organism evidence="2 3">
    <name type="scientific">Devosia lucknowensis</name>
    <dbReference type="NCBI Taxonomy" id="1096929"/>
    <lineage>
        <taxon>Bacteria</taxon>
        <taxon>Pseudomonadati</taxon>
        <taxon>Pseudomonadota</taxon>
        <taxon>Alphaproteobacteria</taxon>
        <taxon>Hyphomicrobiales</taxon>
        <taxon>Devosiaceae</taxon>
        <taxon>Devosia</taxon>
    </lineage>
</organism>
<dbReference type="EMBL" id="FXWK01000001">
    <property type="protein sequence ID" value="SMQ76010.1"/>
    <property type="molecule type" value="Genomic_DNA"/>
</dbReference>
<evidence type="ECO:0000313" key="3">
    <source>
        <dbReference type="Proteomes" id="UP000194474"/>
    </source>
</evidence>
<dbReference type="CDD" id="cd00761">
    <property type="entry name" value="Glyco_tranf_GTA_type"/>
    <property type="match status" value="1"/>
</dbReference>
<reference evidence="3" key="1">
    <citation type="submission" date="2017-04" db="EMBL/GenBank/DDBJ databases">
        <authorList>
            <person name="Varghese N."/>
            <person name="Submissions S."/>
        </authorList>
    </citation>
    <scope>NUCLEOTIDE SEQUENCE [LARGE SCALE GENOMIC DNA]</scope>
</reference>
<evidence type="ECO:0000259" key="1">
    <source>
        <dbReference type="Pfam" id="PF00535"/>
    </source>
</evidence>